<evidence type="ECO:0000259" key="4">
    <source>
        <dbReference type="Pfam" id="PF20990"/>
    </source>
</evidence>
<keyword evidence="1" id="KW-0812">Transmembrane</keyword>
<feature type="signal peptide" evidence="2">
    <location>
        <begin position="1"/>
        <end position="43"/>
    </location>
</feature>
<keyword evidence="2" id="KW-0732">Signal</keyword>
<feature type="transmembrane region" description="Helical" evidence="1">
    <location>
        <begin position="545"/>
        <end position="565"/>
    </location>
</feature>
<gene>
    <name evidence="5" type="ORF">GCWU000342_00357</name>
</gene>
<keyword evidence="6" id="KW-1185">Reference proteome</keyword>
<evidence type="ECO:0000256" key="1">
    <source>
        <dbReference type="SAM" id="Phobius"/>
    </source>
</evidence>
<dbReference type="Pfam" id="PF09972">
    <property type="entry name" value="DUF2207"/>
    <property type="match status" value="1"/>
</dbReference>
<dbReference type="PROSITE" id="PS51257">
    <property type="entry name" value="PROKAR_LIPOPROTEIN"/>
    <property type="match status" value="1"/>
</dbReference>
<organism evidence="5 6">
    <name type="scientific">Shuttleworthella satelles DSM 14600</name>
    <dbReference type="NCBI Taxonomy" id="626523"/>
    <lineage>
        <taxon>Bacteria</taxon>
        <taxon>Bacillati</taxon>
        <taxon>Bacillota</taxon>
        <taxon>Clostridia</taxon>
        <taxon>Lachnospirales</taxon>
        <taxon>Lachnospiraceae</taxon>
        <taxon>Shuttleworthella</taxon>
    </lineage>
</organism>
<dbReference type="Proteomes" id="UP000003494">
    <property type="component" value="Unassembled WGS sequence"/>
</dbReference>
<comment type="caution">
    <text evidence="5">The sequence shown here is derived from an EMBL/GenBank/DDBJ whole genome shotgun (WGS) entry which is preliminary data.</text>
</comment>
<accession>C4G8R0</accession>
<feature type="domain" description="Predicted membrane protein YciQ-like C-terminal" evidence="4">
    <location>
        <begin position="316"/>
        <end position="626"/>
    </location>
</feature>
<evidence type="ECO:0000256" key="2">
    <source>
        <dbReference type="SAM" id="SignalP"/>
    </source>
</evidence>
<reference evidence="5" key="1">
    <citation type="submission" date="2009-04" db="EMBL/GenBank/DDBJ databases">
        <authorList>
            <person name="Weinstock G."/>
            <person name="Sodergren E."/>
            <person name="Clifton S."/>
            <person name="Fulton L."/>
            <person name="Fulton B."/>
            <person name="Courtney L."/>
            <person name="Fronick C."/>
            <person name="Harrison M."/>
            <person name="Strong C."/>
            <person name="Farmer C."/>
            <person name="Delahaunty K."/>
            <person name="Markovic C."/>
            <person name="Hall O."/>
            <person name="Minx P."/>
            <person name="Tomlinson C."/>
            <person name="Mitreva M."/>
            <person name="Nelson J."/>
            <person name="Hou S."/>
            <person name="Wollam A."/>
            <person name="Pepin K.H."/>
            <person name="Johnson M."/>
            <person name="Bhonagiri V."/>
            <person name="Nash W.E."/>
            <person name="Warren W."/>
            <person name="Chinwalla A."/>
            <person name="Mardis E.R."/>
            <person name="Wilson R.K."/>
        </authorList>
    </citation>
    <scope>NUCLEOTIDE SEQUENCE [LARGE SCALE GENOMIC DNA]</scope>
    <source>
        <strain evidence="5">DSM 14600</strain>
    </source>
</reference>
<dbReference type="InterPro" id="IPR048389">
    <property type="entry name" value="YciQ-like_C"/>
</dbReference>
<name>C4G8R0_9FIRM</name>
<protein>
    <recommendedName>
        <fullName evidence="7">DUF2207 domain-containing protein</fullName>
    </recommendedName>
</protein>
<evidence type="ECO:0008006" key="7">
    <source>
        <dbReference type="Google" id="ProtNLM"/>
    </source>
</evidence>
<proteinExistence type="predicted"/>
<dbReference type="EMBL" id="ACIP02000001">
    <property type="protein sequence ID" value="EEP29007.1"/>
    <property type="molecule type" value="Genomic_DNA"/>
</dbReference>
<feature type="domain" description="DUF2207" evidence="3">
    <location>
        <begin position="78"/>
        <end position="265"/>
    </location>
</feature>
<evidence type="ECO:0000259" key="3">
    <source>
        <dbReference type="Pfam" id="PF09972"/>
    </source>
</evidence>
<dbReference type="InterPro" id="IPR018702">
    <property type="entry name" value="DUF2207"/>
</dbReference>
<evidence type="ECO:0000313" key="5">
    <source>
        <dbReference type="EMBL" id="EEP29007.1"/>
    </source>
</evidence>
<keyword evidence="1" id="KW-1133">Transmembrane helix</keyword>
<feature type="transmembrane region" description="Helical" evidence="1">
    <location>
        <begin position="277"/>
        <end position="300"/>
    </location>
</feature>
<feature type="chain" id="PRO_5002938072" description="DUF2207 domain-containing protein" evidence="2">
    <location>
        <begin position="44"/>
        <end position="707"/>
    </location>
</feature>
<evidence type="ECO:0000313" key="6">
    <source>
        <dbReference type="Proteomes" id="UP000003494"/>
    </source>
</evidence>
<dbReference type="Pfam" id="PF20990">
    <property type="entry name" value="DUF2207_C"/>
    <property type="match status" value="1"/>
</dbReference>
<sequence length="707" mass="77748">MILNSRRRDGMKYRMRRRGLGAVILALGLLLQSCLLFGMPAHAADNVFGNTDKLDLSPSEDLIPSHDGSDGLADGYVMDSYHVDVQVKEDNTYEVKETFAAYFTSQKHGLIRTIPTTGTYRREDGSSSSFRARVTDVRANVKSSVERSNGKVRIKMGDAGTYVYGPKTYTISYRYQLGKDTLKGADEFYYNLIGTSWNTTIGNVSFQITMPKEITEDQAKSLGFTSGGYGSGRTGDTLYQIKGNTVQGKLMRQLKSNQGFTVRMTLPEGYYTYPVDYSLFLVIGLALLGIFVAVIFWFIFGNDRKVVESVQFYPPEGYNSLDVAMAYHGKVSMSDIPSLIPYLANEGYLIIRDKKRESGGGLPFSGGLTKNISFERVSHYKGSNESERLFMQGFFKSGSKVKHSDLKGSFHETCEEILRQENLHSKVKEENYTNQEFLIDAILLIFVALISFVAIFSGLNAEGASTLASFISGLIVAAIMSFVAVHVAGLVRIGGISVGGVSGLSIPALLWRIASSWIFLALIFYAGKSFLSSLAGFFNYFTGGLLLRLLVAITATLIIAFFMHFMPKRTSKGDEIYGRILGFRTFLQTAEKDRLQMLVDENPQYFYNIIPFAYVLGVSKVWMDKFKDITMPAPSYLAGADRGDAFWDYYYFSSLMNAVNHDIYHASVTLPASDSSSWGDFGSGSFGGGSGGGFSGGGSGGGGGSSW</sequence>
<dbReference type="eggNOG" id="COG4907">
    <property type="taxonomic scope" value="Bacteria"/>
</dbReference>
<keyword evidence="1" id="KW-0472">Membrane</keyword>
<dbReference type="HOGENOM" id="CLU_015045_1_0_9"/>
<dbReference type="STRING" id="626523.GCWU000342_00357"/>
<dbReference type="AlphaFoldDB" id="C4G8R0"/>
<feature type="transmembrane region" description="Helical" evidence="1">
    <location>
        <begin position="437"/>
        <end position="457"/>
    </location>
</feature>